<proteinExistence type="predicted"/>
<dbReference type="Gene3D" id="3.30.420.10">
    <property type="entry name" value="Ribonuclease H-like superfamily/Ribonuclease H"/>
    <property type="match status" value="1"/>
</dbReference>
<feature type="compositionally biased region" description="Basic and acidic residues" evidence="5">
    <location>
        <begin position="40"/>
        <end position="49"/>
    </location>
</feature>
<dbReference type="PROSITE" id="PS50157">
    <property type="entry name" value="ZINC_FINGER_C2H2_2"/>
    <property type="match status" value="1"/>
</dbReference>
<evidence type="ECO:0000256" key="2">
    <source>
        <dbReference type="ARBA" id="ARBA00022801"/>
    </source>
</evidence>
<dbReference type="InterPro" id="IPR036397">
    <property type="entry name" value="RNaseH_sf"/>
</dbReference>
<evidence type="ECO:0000256" key="5">
    <source>
        <dbReference type="SAM" id="MobiDB-lite"/>
    </source>
</evidence>
<dbReference type="SUPFAM" id="SSF53098">
    <property type="entry name" value="Ribonuclease H-like"/>
    <property type="match status" value="1"/>
</dbReference>
<comment type="caution">
    <text evidence="7">The sequence shown here is derived from an EMBL/GenBank/DDBJ whole genome shotgun (WGS) entry which is preliminary data.</text>
</comment>
<dbReference type="GO" id="GO:0003676">
    <property type="term" value="F:nucleic acid binding"/>
    <property type="evidence" value="ECO:0007669"/>
    <property type="project" value="InterPro"/>
</dbReference>
<keyword evidence="2" id="KW-0378">Hydrolase</keyword>
<feature type="compositionally biased region" description="Basic and acidic residues" evidence="5">
    <location>
        <begin position="132"/>
        <end position="143"/>
    </location>
</feature>
<feature type="region of interest" description="Disordered" evidence="5">
    <location>
        <begin position="406"/>
        <end position="450"/>
    </location>
</feature>
<dbReference type="Pfam" id="PF12874">
    <property type="entry name" value="zf-met"/>
    <property type="match status" value="1"/>
</dbReference>
<keyword evidence="4" id="KW-0862">Zinc</keyword>
<dbReference type="CDD" id="cd06137">
    <property type="entry name" value="DEDDh_RNase"/>
    <property type="match status" value="1"/>
</dbReference>
<feature type="compositionally biased region" description="Polar residues" evidence="5">
    <location>
        <begin position="116"/>
        <end position="128"/>
    </location>
</feature>
<dbReference type="InterPro" id="IPR013087">
    <property type="entry name" value="Znf_C2H2_type"/>
</dbReference>
<protein>
    <recommendedName>
        <fullName evidence="6">C2H2-type domain-containing protein</fullName>
    </recommendedName>
</protein>
<dbReference type="Proteomes" id="UP001280581">
    <property type="component" value="Unassembled WGS sequence"/>
</dbReference>
<feature type="compositionally biased region" description="Low complexity" evidence="5">
    <location>
        <begin position="50"/>
        <end position="62"/>
    </location>
</feature>
<dbReference type="PANTHER" id="PTHR12801">
    <property type="entry name" value="RNA EXONUCLEASE REXO1 / RECO3 FAMILY MEMBER-RELATED"/>
    <property type="match status" value="1"/>
</dbReference>
<evidence type="ECO:0000256" key="3">
    <source>
        <dbReference type="ARBA" id="ARBA00022839"/>
    </source>
</evidence>
<dbReference type="GO" id="GO:0008270">
    <property type="term" value="F:zinc ion binding"/>
    <property type="evidence" value="ECO:0007669"/>
    <property type="project" value="UniProtKB-KW"/>
</dbReference>
<accession>A0AAN6LTL5</accession>
<reference evidence="7 8" key="1">
    <citation type="submission" date="2021-02" db="EMBL/GenBank/DDBJ databases">
        <title>Genome assembly of Pseudopithomyces chartarum.</title>
        <authorList>
            <person name="Jauregui R."/>
            <person name="Singh J."/>
            <person name="Voisey C."/>
        </authorList>
    </citation>
    <scope>NUCLEOTIDE SEQUENCE [LARGE SCALE GENOMIC DNA]</scope>
    <source>
        <strain evidence="7 8">AGR01</strain>
    </source>
</reference>
<dbReference type="Pfam" id="PF00929">
    <property type="entry name" value="RNase_T"/>
    <property type="match status" value="1"/>
</dbReference>
<feature type="compositionally biased region" description="Low complexity" evidence="5">
    <location>
        <begin position="76"/>
        <end position="106"/>
    </location>
</feature>
<feature type="region of interest" description="Disordered" evidence="5">
    <location>
        <begin position="219"/>
        <end position="243"/>
    </location>
</feature>
<sequence length="450" mass="49599">MATQNTPSSKKDSNPQPKPKFYCEPCRKNFPSKSARRQHLRDSPAHKETQNVASQASSSQVQIKTQNKTENKTRNKPQNQVQNKTQNQAQNQAQSRAQNQPQNPSQKTGKLATAQRLPSQTDGNVLNKSKQKKSDNTAKKETAPKGPWSMYDLAQTPSLYRELSRHCHSVKDLSRNKYEVSTYTAEDIEGLKKCKNCGRLAKNSRNTECYFHPGKAVPAVRSPSKSHHHPITHTPQTKTHPRHFKCCKTSTQGCTTGPHLYKPALHAPKYKDLALSPTPSPQTPKLKALVLDCEMALNIHRKQEVVLLCAVDYFTGEVLLNNLVRPTLPIHDWRTEINGITERDMNKAVSQRTALLGWKQARAQLWQLIDRDTILIGHALQNDLDVLRMVHTRVVDSAILARNAGLGGGKAGGGGEEGGGEEEGEGGEDEGEGEGEGEGGSGGGGGRERL</sequence>
<dbReference type="SMART" id="SM00479">
    <property type="entry name" value="EXOIII"/>
    <property type="match status" value="1"/>
</dbReference>
<dbReference type="GO" id="GO:0005634">
    <property type="term" value="C:nucleus"/>
    <property type="evidence" value="ECO:0007669"/>
    <property type="project" value="TreeGrafter"/>
</dbReference>
<dbReference type="PANTHER" id="PTHR12801:SF114">
    <property type="entry name" value="EXONUCLEASE, PUTATIVE (AFU_ORTHOLOGUE AFUA_7G00870)-RELATED"/>
    <property type="match status" value="1"/>
</dbReference>
<dbReference type="GO" id="GO:0006364">
    <property type="term" value="P:rRNA processing"/>
    <property type="evidence" value="ECO:0007669"/>
    <property type="project" value="TreeGrafter"/>
</dbReference>
<keyword evidence="8" id="KW-1185">Reference proteome</keyword>
<feature type="compositionally biased region" description="Acidic residues" evidence="5">
    <location>
        <begin position="418"/>
        <end position="437"/>
    </location>
</feature>
<keyword evidence="4" id="KW-0863">Zinc-finger</keyword>
<gene>
    <name evidence="7" type="ORF">GRF29_103g216290</name>
</gene>
<name>A0AAN6LTL5_9PLEO</name>
<evidence type="ECO:0000259" key="6">
    <source>
        <dbReference type="PROSITE" id="PS50157"/>
    </source>
</evidence>
<evidence type="ECO:0000256" key="1">
    <source>
        <dbReference type="ARBA" id="ARBA00022722"/>
    </source>
</evidence>
<keyword evidence="4" id="KW-0479">Metal-binding</keyword>
<dbReference type="InterPro" id="IPR013520">
    <property type="entry name" value="Ribonucl_H"/>
</dbReference>
<keyword evidence="1" id="KW-0540">Nuclease</keyword>
<feature type="domain" description="C2H2-type" evidence="6">
    <location>
        <begin position="21"/>
        <end position="51"/>
    </location>
</feature>
<dbReference type="InterPro" id="IPR012337">
    <property type="entry name" value="RNaseH-like_sf"/>
</dbReference>
<dbReference type="GO" id="GO:0004527">
    <property type="term" value="F:exonuclease activity"/>
    <property type="evidence" value="ECO:0007669"/>
    <property type="project" value="UniProtKB-KW"/>
</dbReference>
<dbReference type="EMBL" id="WVTA01000009">
    <property type="protein sequence ID" value="KAK3207227.1"/>
    <property type="molecule type" value="Genomic_DNA"/>
</dbReference>
<feature type="region of interest" description="Disordered" evidence="5">
    <location>
        <begin position="1"/>
        <end position="150"/>
    </location>
</feature>
<evidence type="ECO:0000256" key="4">
    <source>
        <dbReference type="PROSITE-ProRule" id="PRU00042"/>
    </source>
</evidence>
<feature type="compositionally biased region" description="Gly residues" evidence="5">
    <location>
        <begin position="438"/>
        <end position="450"/>
    </location>
</feature>
<keyword evidence="3" id="KW-0269">Exonuclease</keyword>
<evidence type="ECO:0000313" key="7">
    <source>
        <dbReference type="EMBL" id="KAK3207227.1"/>
    </source>
</evidence>
<dbReference type="GO" id="GO:0000027">
    <property type="term" value="P:ribosomal large subunit assembly"/>
    <property type="evidence" value="ECO:0007669"/>
    <property type="project" value="TreeGrafter"/>
</dbReference>
<organism evidence="7 8">
    <name type="scientific">Pseudopithomyces chartarum</name>
    <dbReference type="NCBI Taxonomy" id="1892770"/>
    <lineage>
        <taxon>Eukaryota</taxon>
        <taxon>Fungi</taxon>
        <taxon>Dikarya</taxon>
        <taxon>Ascomycota</taxon>
        <taxon>Pezizomycotina</taxon>
        <taxon>Dothideomycetes</taxon>
        <taxon>Pleosporomycetidae</taxon>
        <taxon>Pleosporales</taxon>
        <taxon>Massarineae</taxon>
        <taxon>Didymosphaeriaceae</taxon>
        <taxon>Pseudopithomyces</taxon>
    </lineage>
</organism>
<evidence type="ECO:0000313" key="8">
    <source>
        <dbReference type="Proteomes" id="UP001280581"/>
    </source>
</evidence>
<feature type="compositionally biased region" description="Gly residues" evidence="5">
    <location>
        <begin position="406"/>
        <end position="417"/>
    </location>
</feature>
<dbReference type="AlphaFoldDB" id="A0AAN6LTL5"/>
<dbReference type="InterPro" id="IPR047021">
    <property type="entry name" value="REXO1/3/4-like"/>
</dbReference>